<reference evidence="2 3" key="1">
    <citation type="submission" date="2020-10" db="EMBL/GenBank/DDBJ databases">
        <title>The Coptis chinensis genome and diversification of protoberbering-type alkaloids.</title>
        <authorList>
            <person name="Wang B."/>
            <person name="Shu S."/>
            <person name="Song C."/>
            <person name="Liu Y."/>
        </authorList>
    </citation>
    <scope>NUCLEOTIDE SEQUENCE [LARGE SCALE GENOMIC DNA]</scope>
    <source>
        <strain evidence="2">HL-2020</strain>
        <tissue evidence="2">Leaf</tissue>
    </source>
</reference>
<dbReference type="GO" id="GO:0005506">
    <property type="term" value="F:iron ion binding"/>
    <property type="evidence" value="ECO:0007669"/>
    <property type="project" value="InterPro"/>
</dbReference>
<sequence>MFSKPSLWLREWIYQEDEDTRGVATLIVLFIVITLYTWKIKISKKRIAPLPPGPRGLLLVGNLPFLEPDLNRYFADLAKIYGPIFKVQLVRRREGHQMVEVIKSMIGVPIAIHDYVNATLFDILTGMLWGGSLVVGEERKRITSEFRNEKDRKMKKLMLWFDGILDQVIDQRLAMKTEKDLDFLQVLLQCRDQVDQKSTPLKITHIKALLMVAFFALVLLYHSLKVKSL</sequence>
<dbReference type="Proteomes" id="UP000631114">
    <property type="component" value="Unassembled WGS sequence"/>
</dbReference>
<dbReference type="Gene3D" id="1.10.630.10">
    <property type="entry name" value="Cytochrome P450"/>
    <property type="match status" value="2"/>
</dbReference>
<dbReference type="InterPro" id="IPR036396">
    <property type="entry name" value="Cyt_P450_sf"/>
</dbReference>
<proteinExistence type="predicted"/>
<evidence type="ECO:0000256" key="1">
    <source>
        <dbReference type="SAM" id="Phobius"/>
    </source>
</evidence>
<organism evidence="2 3">
    <name type="scientific">Coptis chinensis</name>
    <dbReference type="NCBI Taxonomy" id="261450"/>
    <lineage>
        <taxon>Eukaryota</taxon>
        <taxon>Viridiplantae</taxon>
        <taxon>Streptophyta</taxon>
        <taxon>Embryophyta</taxon>
        <taxon>Tracheophyta</taxon>
        <taxon>Spermatophyta</taxon>
        <taxon>Magnoliopsida</taxon>
        <taxon>Ranunculales</taxon>
        <taxon>Ranunculaceae</taxon>
        <taxon>Coptidoideae</taxon>
        <taxon>Coptis</taxon>
    </lineage>
</organism>
<accession>A0A835MAI3</accession>
<dbReference type="EMBL" id="JADFTS010000003">
    <property type="protein sequence ID" value="KAF9616691.1"/>
    <property type="molecule type" value="Genomic_DNA"/>
</dbReference>
<dbReference type="GO" id="GO:0016705">
    <property type="term" value="F:oxidoreductase activity, acting on paired donors, with incorporation or reduction of molecular oxygen"/>
    <property type="evidence" value="ECO:0007669"/>
    <property type="project" value="InterPro"/>
</dbReference>
<dbReference type="GO" id="GO:0020037">
    <property type="term" value="F:heme binding"/>
    <property type="evidence" value="ECO:0007669"/>
    <property type="project" value="InterPro"/>
</dbReference>
<dbReference type="PANTHER" id="PTHR47951:SF7">
    <property type="entry name" value="FLAVONOID 3',5'-HYDROXYLASE-LIKE ISOFORM X1"/>
    <property type="match status" value="1"/>
</dbReference>
<dbReference type="PANTHER" id="PTHR47951">
    <property type="entry name" value="OS08G0547900 PROTEIN"/>
    <property type="match status" value="1"/>
</dbReference>
<feature type="transmembrane region" description="Helical" evidence="1">
    <location>
        <begin position="20"/>
        <end position="38"/>
    </location>
</feature>
<evidence type="ECO:0008006" key="4">
    <source>
        <dbReference type="Google" id="ProtNLM"/>
    </source>
</evidence>
<keyword evidence="1" id="KW-1133">Transmembrane helix</keyword>
<evidence type="ECO:0000313" key="2">
    <source>
        <dbReference type="EMBL" id="KAF9616691.1"/>
    </source>
</evidence>
<keyword evidence="1" id="KW-0472">Membrane</keyword>
<name>A0A835MAI3_9MAGN</name>
<keyword evidence="3" id="KW-1185">Reference proteome</keyword>
<evidence type="ECO:0000313" key="3">
    <source>
        <dbReference type="Proteomes" id="UP000631114"/>
    </source>
</evidence>
<gene>
    <name evidence="2" type="ORF">IFM89_031708</name>
</gene>
<dbReference type="SUPFAM" id="SSF48264">
    <property type="entry name" value="Cytochrome P450"/>
    <property type="match status" value="1"/>
</dbReference>
<dbReference type="GO" id="GO:0004497">
    <property type="term" value="F:monooxygenase activity"/>
    <property type="evidence" value="ECO:0007669"/>
    <property type="project" value="InterPro"/>
</dbReference>
<feature type="transmembrane region" description="Helical" evidence="1">
    <location>
        <begin position="206"/>
        <end position="224"/>
    </location>
</feature>
<comment type="caution">
    <text evidence="2">The sequence shown here is derived from an EMBL/GenBank/DDBJ whole genome shotgun (WGS) entry which is preliminary data.</text>
</comment>
<keyword evidence="1" id="KW-0812">Transmembrane</keyword>
<protein>
    <recommendedName>
        <fullName evidence="4">Cytochrome P450</fullName>
    </recommendedName>
</protein>
<dbReference type="AlphaFoldDB" id="A0A835MAI3"/>